<evidence type="ECO:0000313" key="1">
    <source>
        <dbReference type="EMBL" id="KAK2029105.1"/>
    </source>
</evidence>
<comment type="caution">
    <text evidence="1">The sequence shown here is derived from an EMBL/GenBank/DDBJ whole genome shotgun (WGS) entry which is preliminary data.</text>
</comment>
<protein>
    <submittedName>
        <fullName evidence="1">Uncharacterized protein</fullName>
    </submittedName>
</protein>
<proteinExistence type="predicted"/>
<accession>A0AAD9HHA7</accession>
<name>A0AAD9HHA7_9PEZI</name>
<keyword evidence="2" id="KW-1185">Reference proteome</keyword>
<sequence>MAKSGNPKGRQENWHRAKPMMRLLQASLEHGPSPQSPGLACPTQPHPLAPCIWASPGLSIAPRPGKKPPFHWTDPSLCLHPST</sequence>
<gene>
    <name evidence="1" type="ORF">LX32DRAFT_639384</name>
</gene>
<dbReference type="AlphaFoldDB" id="A0AAD9HHA7"/>
<dbReference type="Proteomes" id="UP001232148">
    <property type="component" value="Unassembled WGS sequence"/>
</dbReference>
<evidence type="ECO:0000313" key="2">
    <source>
        <dbReference type="Proteomes" id="UP001232148"/>
    </source>
</evidence>
<organism evidence="1 2">
    <name type="scientific">Colletotrichum zoysiae</name>
    <dbReference type="NCBI Taxonomy" id="1216348"/>
    <lineage>
        <taxon>Eukaryota</taxon>
        <taxon>Fungi</taxon>
        <taxon>Dikarya</taxon>
        <taxon>Ascomycota</taxon>
        <taxon>Pezizomycotina</taxon>
        <taxon>Sordariomycetes</taxon>
        <taxon>Hypocreomycetidae</taxon>
        <taxon>Glomerellales</taxon>
        <taxon>Glomerellaceae</taxon>
        <taxon>Colletotrichum</taxon>
        <taxon>Colletotrichum graminicola species complex</taxon>
    </lineage>
</organism>
<reference evidence="1" key="1">
    <citation type="submission" date="2021-06" db="EMBL/GenBank/DDBJ databases">
        <title>Comparative genomics, transcriptomics and evolutionary studies reveal genomic signatures of adaptation to plant cell wall in hemibiotrophic fungi.</title>
        <authorList>
            <consortium name="DOE Joint Genome Institute"/>
            <person name="Baroncelli R."/>
            <person name="Diaz J.F."/>
            <person name="Benocci T."/>
            <person name="Peng M."/>
            <person name="Battaglia E."/>
            <person name="Haridas S."/>
            <person name="Andreopoulos W."/>
            <person name="Labutti K."/>
            <person name="Pangilinan J."/>
            <person name="Floch G.L."/>
            <person name="Makela M.R."/>
            <person name="Henrissat B."/>
            <person name="Grigoriev I.V."/>
            <person name="Crouch J.A."/>
            <person name="De Vries R.P."/>
            <person name="Sukno S.A."/>
            <person name="Thon M.R."/>
        </authorList>
    </citation>
    <scope>NUCLEOTIDE SEQUENCE</scope>
    <source>
        <strain evidence="1">MAFF235873</strain>
    </source>
</reference>
<dbReference type="EMBL" id="MU842868">
    <property type="protein sequence ID" value="KAK2029105.1"/>
    <property type="molecule type" value="Genomic_DNA"/>
</dbReference>